<dbReference type="EMBL" id="CP028339">
    <property type="protein sequence ID" value="AVR88066.1"/>
    <property type="molecule type" value="Genomic_DNA"/>
</dbReference>
<accession>A0A2R4BL59</accession>
<sequence>MSPDDDGALPVSAGRPAGVCYLIGRLHHALGRRMRDALAPLGLSVAQYTVLSFLEGQVQISNAQLAERSLVSPQSANEMVKTMEARGWVSRQPDPGHGRVVRLGLTAAGRAQLAEAHVRISRLEAHMLGRLSETQRGALPKTLREVLHALSAMIIDPVLAAEVSGDEPFTERKKTGKPARKA</sequence>
<keyword evidence="3" id="KW-1185">Reference proteome</keyword>
<dbReference type="Proteomes" id="UP000241885">
    <property type="component" value="Chromosome"/>
</dbReference>
<dbReference type="InterPro" id="IPR036388">
    <property type="entry name" value="WH-like_DNA-bd_sf"/>
</dbReference>
<protein>
    <submittedName>
        <fullName evidence="2">Transcriptional regulator, MarR family</fullName>
    </submittedName>
</protein>
<dbReference type="AlphaFoldDB" id="A0A2R4BL59"/>
<dbReference type="Gene3D" id="1.10.10.10">
    <property type="entry name" value="Winged helix-like DNA-binding domain superfamily/Winged helix DNA-binding domain"/>
    <property type="match status" value="1"/>
</dbReference>
<dbReference type="PANTHER" id="PTHR33164">
    <property type="entry name" value="TRANSCRIPTIONAL REGULATOR, MARR FAMILY"/>
    <property type="match status" value="1"/>
</dbReference>
<gene>
    <name evidence="2" type="ORF">Tharo_1129</name>
</gene>
<dbReference type="RefSeq" id="WP_107220368.1">
    <property type="nucleotide sequence ID" value="NZ_CP028339.1"/>
</dbReference>
<dbReference type="GO" id="GO:0003700">
    <property type="term" value="F:DNA-binding transcription factor activity"/>
    <property type="evidence" value="ECO:0007669"/>
    <property type="project" value="InterPro"/>
</dbReference>
<evidence type="ECO:0000313" key="2">
    <source>
        <dbReference type="EMBL" id="AVR88066.1"/>
    </source>
</evidence>
<evidence type="ECO:0000313" key="3">
    <source>
        <dbReference type="Proteomes" id="UP000241885"/>
    </source>
</evidence>
<dbReference type="KEGG" id="tak:Tharo_1129"/>
<reference evidence="2 3" key="1">
    <citation type="submission" date="2018-03" db="EMBL/GenBank/DDBJ databases">
        <title>Complete genome sequence of Thauera aromatica, a model organism for studying aromatic compound degradation under denitrifying conditions.</title>
        <authorList>
            <person name="Lo H.-Y."/>
            <person name="Goris T."/>
            <person name="Boll M."/>
            <person name="Mueller J.A."/>
        </authorList>
    </citation>
    <scope>NUCLEOTIDE SEQUENCE [LARGE SCALE GENOMIC DNA]</scope>
    <source>
        <strain evidence="2 3">K172</strain>
    </source>
</reference>
<dbReference type="SMART" id="SM00347">
    <property type="entry name" value="HTH_MARR"/>
    <property type="match status" value="1"/>
</dbReference>
<dbReference type="PANTHER" id="PTHR33164:SF43">
    <property type="entry name" value="HTH-TYPE TRANSCRIPTIONAL REPRESSOR YETL"/>
    <property type="match status" value="1"/>
</dbReference>
<dbReference type="InterPro" id="IPR036390">
    <property type="entry name" value="WH_DNA-bd_sf"/>
</dbReference>
<proteinExistence type="predicted"/>
<dbReference type="PROSITE" id="PS50995">
    <property type="entry name" value="HTH_MARR_2"/>
    <property type="match status" value="1"/>
</dbReference>
<dbReference type="OrthoDB" id="4549026at2"/>
<dbReference type="InterPro" id="IPR039422">
    <property type="entry name" value="MarR/SlyA-like"/>
</dbReference>
<organism evidence="2 3">
    <name type="scientific">Thauera aromatica K172</name>
    <dbReference type="NCBI Taxonomy" id="44139"/>
    <lineage>
        <taxon>Bacteria</taxon>
        <taxon>Pseudomonadati</taxon>
        <taxon>Pseudomonadota</taxon>
        <taxon>Betaproteobacteria</taxon>
        <taxon>Rhodocyclales</taxon>
        <taxon>Zoogloeaceae</taxon>
        <taxon>Thauera</taxon>
    </lineage>
</organism>
<dbReference type="Pfam" id="PF12802">
    <property type="entry name" value="MarR_2"/>
    <property type="match status" value="1"/>
</dbReference>
<dbReference type="GO" id="GO:0006950">
    <property type="term" value="P:response to stress"/>
    <property type="evidence" value="ECO:0007669"/>
    <property type="project" value="TreeGrafter"/>
</dbReference>
<evidence type="ECO:0000259" key="1">
    <source>
        <dbReference type="PROSITE" id="PS50995"/>
    </source>
</evidence>
<name>A0A2R4BL59_THAAR</name>
<dbReference type="SUPFAM" id="SSF46785">
    <property type="entry name" value="Winged helix' DNA-binding domain"/>
    <property type="match status" value="1"/>
</dbReference>
<dbReference type="InterPro" id="IPR000835">
    <property type="entry name" value="HTH_MarR-typ"/>
</dbReference>
<feature type="domain" description="HTH marR-type" evidence="1">
    <location>
        <begin position="16"/>
        <end position="148"/>
    </location>
</feature>